<dbReference type="PATRIC" id="fig|158899.10.peg.4665"/>
<dbReference type="AlphaFoldDB" id="A0A127PI53"/>
<dbReference type="RefSeq" id="WP_236904441.1">
    <property type="nucleotide sequence ID" value="NZ_CP013232.1"/>
</dbReference>
<dbReference type="EMBL" id="CP013232">
    <property type="protein sequence ID" value="AMO97304.1"/>
    <property type="molecule type" value="Genomic_DNA"/>
</dbReference>
<evidence type="ECO:0000313" key="5">
    <source>
        <dbReference type="Proteomes" id="UP000072421"/>
    </source>
</evidence>
<dbReference type="SFLD" id="SFLDG01129">
    <property type="entry name" value="C1.5:_HAD__Beta-PGM__Phosphata"/>
    <property type="match status" value="1"/>
</dbReference>
<protein>
    <submittedName>
        <fullName evidence="4">HAD hydrolase, IA, variant 1 family protein</fullName>
    </submittedName>
</protein>
<dbReference type="PANTHER" id="PTHR46470">
    <property type="entry name" value="N-ACYLNEURAMINATE-9-PHOSPHATASE"/>
    <property type="match status" value="1"/>
</dbReference>
<name>A0A127PI53_9BURK</name>
<dbReference type="Pfam" id="PF00702">
    <property type="entry name" value="Hydrolase"/>
    <property type="match status" value="1"/>
</dbReference>
<dbReference type="InterPro" id="IPR023214">
    <property type="entry name" value="HAD_sf"/>
</dbReference>
<keyword evidence="2 4" id="KW-0378">Hydrolase</keyword>
<dbReference type="GO" id="GO:0016787">
    <property type="term" value="F:hydrolase activity"/>
    <property type="evidence" value="ECO:0007669"/>
    <property type="project" value="UniProtKB-KW"/>
</dbReference>
<dbReference type="Proteomes" id="UP000072421">
    <property type="component" value="Chromosome"/>
</dbReference>
<reference evidence="4 5" key="1">
    <citation type="submission" date="2015-11" db="EMBL/GenBank/DDBJ databases">
        <title>Exploring the genomic traits of fungus-feeding bacterial genus Collimonas.</title>
        <authorList>
            <person name="Song C."/>
            <person name="Schmidt R."/>
            <person name="de Jager V."/>
            <person name="Krzyzanowska D."/>
            <person name="Jongedijk E."/>
            <person name="Cankar K."/>
            <person name="Beekwilder J."/>
            <person name="van Veen A."/>
            <person name="de Boer W."/>
            <person name="van Veen J.A."/>
            <person name="Garbeva P."/>
        </authorList>
    </citation>
    <scope>NUCLEOTIDE SEQUENCE [LARGE SCALE GENOMIC DNA]</scope>
    <source>
        <strain evidence="4 5">Ter6</strain>
    </source>
</reference>
<dbReference type="Gene3D" id="3.40.50.1000">
    <property type="entry name" value="HAD superfamily/HAD-like"/>
    <property type="match status" value="1"/>
</dbReference>
<accession>A0A127PI53</accession>
<proteinExistence type="predicted"/>
<dbReference type="NCBIfam" id="TIGR01509">
    <property type="entry name" value="HAD-SF-IA-v3"/>
    <property type="match status" value="1"/>
</dbReference>
<dbReference type="PRINTS" id="PR00413">
    <property type="entry name" value="HADHALOGNASE"/>
</dbReference>
<dbReference type="InterPro" id="IPR006439">
    <property type="entry name" value="HAD-SF_hydro_IA"/>
</dbReference>
<dbReference type="SUPFAM" id="SSF56784">
    <property type="entry name" value="HAD-like"/>
    <property type="match status" value="1"/>
</dbReference>
<dbReference type="SFLD" id="SFLDS00003">
    <property type="entry name" value="Haloacid_Dehalogenase"/>
    <property type="match status" value="1"/>
</dbReference>
<organism evidence="4">
    <name type="scientific">Collimonas fungivorans</name>
    <dbReference type="NCBI Taxonomy" id="158899"/>
    <lineage>
        <taxon>Bacteria</taxon>
        <taxon>Pseudomonadati</taxon>
        <taxon>Pseudomonadota</taxon>
        <taxon>Betaproteobacteria</taxon>
        <taxon>Burkholderiales</taxon>
        <taxon>Oxalobacteraceae</taxon>
        <taxon>Collimonas</taxon>
    </lineage>
</organism>
<sequence length="254" mass="27242">MAPTNNSAISPGFRPGKPLTGKKPAIKALLFDLDDTLWPIVPVIARAEQLLFDWLQQNAPAVSRRYTIESLRQQRMDLVASNPVFKFDLWKLRHAALTIAFNSVGEDAGKVDAAMAVFSEARHAVTPFVDVQPALTRLSQRLPLGTVSNGFADLGKIGLARHFQASIAAHSFGCAKPDPSIFHAACATLGVAPEHTVYVGDDPLLDVAGAQQAGLQAVWINRFDRVLPAGISAQASCTSLHELEAWLEQTAGGG</sequence>
<dbReference type="NCBIfam" id="TIGR01549">
    <property type="entry name" value="HAD-SF-IA-v1"/>
    <property type="match status" value="1"/>
</dbReference>
<evidence type="ECO:0000313" key="4">
    <source>
        <dbReference type="EMBL" id="AMO97304.1"/>
    </source>
</evidence>
<comment type="cofactor">
    <cofactor evidence="1">
        <name>Mg(2+)</name>
        <dbReference type="ChEBI" id="CHEBI:18420"/>
    </cofactor>
</comment>
<dbReference type="InterPro" id="IPR051400">
    <property type="entry name" value="HAD-like_hydrolase"/>
</dbReference>
<gene>
    <name evidence="4" type="ORF">CFter6_4721</name>
</gene>
<evidence type="ECO:0000256" key="2">
    <source>
        <dbReference type="ARBA" id="ARBA00022801"/>
    </source>
</evidence>
<keyword evidence="3" id="KW-0460">Magnesium</keyword>
<dbReference type="PANTHER" id="PTHR46470:SF4">
    <property type="entry name" value="5-AMINO-6-(5-PHOSPHO-D-RIBITYLAMINO)URACIL PHOSPHATASE YIGB"/>
    <property type="match status" value="1"/>
</dbReference>
<dbReference type="GO" id="GO:0009231">
    <property type="term" value="P:riboflavin biosynthetic process"/>
    <property type="evidence" value="ECO:0007669"/>
    <property type="project" value="TreeGrafter"/>
</dbReference>
<dbReference type="Gene3D" id="1.20.120.1600">
    <property type="match status" value="1"/>
</dbReference>
<dbReference type="InterPro" id="IPR036412">
    <property type="entry name" value="HAD-like_sf"/>
</dbReference>
<evidence type="ECO:0000256" key="1">
    <source>
        <dbReference type="ARBA" id="ARBA00001946"/>
    </source>
</evidence>
<evidence type="ECO:0000256" key="3">
    <source>
        <dbReference type="ARBA" id="ARBA00022842"/>
    </source>
</evidence>